<dbReference type="Pfam" id="PF00756">
    <property type="entry name" value="Esterase"/>
    <property type="match status" value="1"/>
</dbReference>
<name>A0A918QG56_9CAUL</name>
<sequence length="339" mass="36982">MKIFAHLMVAAAIACAPAVYAQAVTVEKITVHGTSLEGNLEGNSADRSVIVYLPADYAANPQKRYPVIYALHGYSINNEIWTREIKSPATIEAAFAAGVKDMIIVLPNSQTVHNGSMYSNSVTTGDWESFIARDVVAYIDKNYRTIAKRESRGLAGHSMGGYGTMRIGMKHPEVFGALYAMSPCCMSARGAPPPETAAKLEALKSPEESKTLGFMERATLATASAWSPNPKTPPFYADLPTKDGVVQPDVLARWAANAPNAMVHQYVPSLRKYKAIALDVGDRDGLKTDTEALHKILSDYGIENSYQLYDGDHVSGVADRFQNHVLPFFDKNLTFDSDK</sequence>
<dbReference type="InterPro" id="IPR029058">
    <property type="entry name" value="AB_hydrolase_fold"/>
</dbReference>
<reference evidence="2" key="1">
    <citation type="journal article" date="2014" name="Int. J. Syst. Evol. Microbiol.">
        <title>Complete genome sequence of Corynebacterium casei LMG S-19264T (=DSM 44701T), isolated from a smear-ripened cheese.</title>
        <authorList>
            <consortium name="US DOE Joint Genome Institute (JGI-PGF)"/>
            <person name="Walter F."/>
            <person name="Albersmeier A."/>
            <person name="Kalinowski J."/>
            <person name="Ruckert C."/>
        </authorList>
    </citation>
    <scope>NUCLEOTIDE SEQUENCE</scope>
    <source>
        <strain evidence="2">KCTC 32296</strain>
    </source>
</reference>
<dbReference type="PANTHER" id="PTHR48098:SF1">
    <property type="entry name" value="DIACYLGLYCEROL ACYLTRANSFERASE_MYCOLYLTRANSFERASE AG85A"/>
    <property type="match status" value="1"/>
</dbReference>
<dbReference type="RefSeq" id="WP_189489111.1">
    <property type="nucleotide sequence ID" value="NZ_BMZB01000009.1"/>
</dbReference>
<evidence type="ECO:0000313" key="3">
    <source>
        <dbReference type="Proteomes" id="UP000662572"/>
    </source>
</evidence>
<proteinExistence type="predicted"/>
<feature type="signal peptide" evidence="1">
    <location>
        <begin position="1"/>
        <end position="21"/>
    </location>
</feature>
<dbReference type="AlphaFoldDB" id="A0A918QG56"/>
<dbReference type="SUPFAM" id="SSF53474">
    <property type="entry name" value="alpha/beta-Hydrolases"/>
    <property type="match status" value="1"/>
</dbReference>
<keyword evidence="1" id="KW-0732">Signal</keyword>
<dbReference type="EMBL" id="BMZB01000009">
    <property type="protein sequence ID" value="GGZ45433.1"/>
    <property type="molecule type" value="Genomic_DNA"/>
</dbReference>
<feature type="chain" id="PRO_5036768525" evidence="1">
    <location>
        <begin position="22"/>
        <end position="339"/>
    </location>
</feature>
<comment type="caution">
    <text evidence="2">The sequence shown here is derived from an EMBL/GenBank/DDBJ whole genome shotgun (WGS) entry which is preliminary data.</text>
</comment>
<evidence type="ECO:0000256" key="1">
    <source>
        <dbReference type="SAM" id="SignalP"/>
    </source>
</evidence>
<gene>
    <name evidence="2" type="ORF">GCM10011273_35180</name>
</gene>
<reference evidence="2" key="2">
    <citation type="submission" date="2020-09" db="EMBL/GenBank/DDBJ databases">
        <authorList>
            <person name="Sun Q."/>
            <person name="Kim S."/>
        </authorList>
    </citation>
    <scope>NUCLEOTIDE SEQUENCE</scope>
    <source>
        <strain evidence="2">KCTC 32296</strain>
    </source>
</reference>
<dbReference type="Gene3D" id="3.40.50.1820">
    <property type="entry name" value="alpha/beta hydrolase"/>
    <property type="match status" value="1"/>
</dbReference>
<dbReference type="PANTHER" id="PTHR48098">
    <property type="entry name" value="ENTEROCHELIN ESTERASE-RELATED"/>
    <property type="match status" value="1"/>
</dbReference>
<dbReference type="Proteomes" id="UP000662572">
    <property type="component" value="Unassembled WGS sequence"/>
</dbReference>
<organism evidence="2 3">
    <name type="scientific">Asticcacaulis endophyticus</name>
    <dbReference type="NCBI Taxonomy" id="1395890"/>
    <lineage>
        <taxon>Bacteria</taxon>
        <taxon>Pseudomonadati</taxon>
        <taxon>Pseudomonadota</taxon>
        <taxon>Alphaproteobacteria</taxon>
        <taxon>Caulobacterales</taxon>
        <taxon>Caulobacteraceae</taxon>
        <taxon>Asticcacaulis</taxon>
    </lineage>
</organism>
<dbReference type="InterPro" id="IPR050583">
    <property type="entry name" value="Mycobacterial_A85_antigen"/>
</dbReference>
<dbReference type="PROSITE" id="PS51257">
    <property type="entry name" value="PROKAR_LIPOPROTEIN"/>
    <property type="match status" value="1"/>
</dbReference>
<accession>A0A918QG56</accession>
<dbReference type="GO" id="GO:0016747">
    <property type="term" value="F:acyltransferase activity, transferring groups other than amino-acyl groups"/>
    <property type="evidence" value="ECO:0007669"/>
    <property type="project" value="TreeGrafter"/>
</dbReference>
<dbReference type="InterPro" id="IPR000801">
    <property type="entry name" value="Esterase-like"/>
</dbReference>
<keyword evidence="3" id="KW-1185">Reference proteome</keyword>
<protein>
    <submittedName>
        <fullName evidence="2">Esterase</fullName>
    </submittedName>
</protein>
<evidence type="ECO:0000313" key="2">
    <source>
        <dbReference type="EMBL" id="GGZ45433.1"/>
    </source>
</evidence>